<feature type="repeat" description="Solcar" evidence="8">
    <location>
        <begin position="216"/>
        <end position="298"/>
    </location>
</feature>
<keyword evidence="4 8" id="KW-0812">Transmembrane</keyword>
<comment type="caution">
    <text evidence="11">The sequence shown here is derived from an EMBL/GenBank/DDBJ whole genome shotgun (WGS) entry which is preliminary data.</text>
</comment>
<reference evidence="11 12" key="1">
    <citation type="journal article" date="2024" name="Science">
        <title>Giant polyketide synthase enzymes in the biosynthesis of giant marine polyether toxins.</title>
        <authorList>
            <person name="Fallon T.R."/>
            <person name="Shende V.V."/>
            <person name="Wierzbicki I.H."/>
            <person name="Pendleton A.L."/>
            <person name="Watervoot N.F."/>
            <person name="Auber R.P."/>
            <person name="Gonzalez D.J."/>
            <person name="Wisecaver J.H."/>
            <person name="Moore B.S."/>
        </authorList>
    </citation>
    <scope>NUCLEOTIDE SEQUENCE [LARGE SCALE GENOMIC DNA]</scope>
    <source>
        <strain evidence="11 12">12B1</strain>
    </source>
</reference>
<evidence type="ECO:0000256" key="6">
    <source>
        <dbReference type="ARBA" id="ARBA00022989"/>
    </source>
</evidence>
<dbReference type="InterPro" id="IPR002067">
    <property type="entry name" value="MCP"/>
</dbReference>
<dbReference type="GO" id="GO:0055085">
    <property type="term" value="P:transmembrane transport"/>
    <property type="evidence" value="ECO:0007669"/>
    <property type="project" value="InterPro"/>
</dbReference>
<dbReference type="Proteomes" id="UP001515480">
    <property type="component" value="Unassembled WGS sequence"/>
</dbReference>
<dbReference type="Pfam" id="PF00153">
    <property type="entry name" value="Mito_carr"/>
    <property type="match status" value="3"/>
</dbReference>
<feature type="chain" id="PRO_5044238043" description="Mitochondrial carrier protein" evidence="10">
    <location>
        <begin position="17"/>
        <end position="302"/>
    </location>
</feature>
<evidence type="ECO:0000256" key="10">
    <source>
        <dbReference type="SAM" id="SignalP"/>
    </source>
</evidence>
<keyword evidence="10" id="KW-0732">Signal</keyword>
<name>A0AB34JIK1_PRYPA</name>
<evidence type="ECO:0000256" key="7">
    <source>
        <dbReference type="ARBA" id="ARBA00023136"/>
    </source>
</evidence>
<comment type="subcellular location">
    <subcellularLocation>
        <location evidence="1">Membrane</location>
        <topology evidence="1">Multi-pass membrane protein</topology>
    </subcellularLocation>
</comment>
<proteinExistence type="inferred from homology"/>
<evidence type="ECO:0000256" key="5">
    <source>
        <dbReference type="ARBA" id="ARBA00022737"/>
    </source>
</evidence>
<dbReference type="EMBL" id="JBGBPQ010000008">
    <property type="protein sequence ID" value="KAL1520494.1"/>
    <property type="molecule type" value="Genomic_DNA"/>
</dbReference>
<evidence type="ECO:0000256" key="9">
    <source>
        <dbReference type="RuleBase" id="RU000488"/>
    </source>
</evidence>
<accession>A0AB34JIK1</accession>
<dbReference type="PANTHER" id="PTHR45667">
    <property type="entry name" value="S-ADENOSYLMETHIONINE MITOCHONDRIAL CARRIER PROTEIN"/>
    <property type="match status" value="1"/>
</dbReference>
<gene>
    <name evidence="11" type="ORF">AB1Y20_022073</name>
</gene>
<keyword evidence="5" id="KW-0677">Repeat</keyword>
<sequence length="302" mass="30909">MAWPLLLLLMLGEARGRSAPTEPPPRREATFVRSAISGGAAAAAATVVFHPVDTMKTVLQQRGGGWRTLRALGLRELYTGVVPAAFSMMPACAVRMGAYEVLKATLLLQAAALSPGASITLASALSVVASSSVRAPLDMVKTQVQTGAAGSVGEALRIAWGRGGMAGLYRGAGLALLRDVPFFSINLLLYEKLKAAAVAKAAAAAAAEGAVPSDDVSGRDAIFIGAAAQGCAGLLTNPMDALKTQVQAGSAGGVRAAYGGLMARAGPIGFMRGAGARVIWIAPQGCVYYPVYEAVQKILMPK</sequence>
<organism evidence="11 12">
    <name type="scientific">Prymnesium parvum</name>
    <name type="common">Toxic golden alga</name>
    <dbReference type="NCBI Taxonomy" id="97485"/>
    <lineage>
        <taxon>Eukaryota</taxon>
        <taxon>Haptista</taxon>
        <taxon>Haptophyta</taxon>
        <taxon>Prymnesiophyceae</taxon>
        <taxon>Prymnesiales</taxon>
        <taxon>Prymnesiaceae</taxon>
        <taxon>Prymnesium</taxon>
    </lineage>
</organism>
<dbReference type="Gene3D" id="1.50.40.10">
    <property type="entry name" value="Mitochondrial carrier domain"/>
    <property type="match status" value="1"/>
</dbReference>
<evidence type="ECO:0000256" key="2">
    <source>
        <dbReference type="ARBA" id="ARBA00006375"/>
    </source>
</evidence>
<dbReference type="PRINTS" id="PR00926">
    <property type="entry name" value="MITOCARRIER"/>
</dbReference>
<evidence type="ECO:0000256" key="4">
    <source>
        <dbReference type="ARBA" id="ARBA00022692"/>
    </source>
</evidence>
<evidence type="ECO:0000256" key="3">
    <source>
        <dbReference type="ARBA" id="ARBA00022448"/>
    </source>
</evidence>
<keyword evidence="6" id="KW-1133">Transmembrane helix</keyword>
<keyword evidence="3 9" id="KW-0813">Transport</keyword>
<evidence type="ECO:0000313" key="12">
    <source>
        <dbReference type="Proteomes" id="UP001515480"/>
    </source>
</evidence>
<feature type="repeat" description="Solcar" evidence="8">
    <location>
        <begin position="117"/>
        <end position="196"/>
    </location>
</feature>
<dbReference type="AlphaFoldDB" id="A0AB34JIK1"/>
<comment type="similarity">
    <text evidence="2 9">Belongs to the mitochondrial carrier (TC 2.A.29) family.</text>
</comment>
<dbReference type="PROSITE" id="PS50920">
    <property type="entry name" value="SOLCAR"/>
    <property type="match status" value="3"/>
</dbReference>
<dbReference type="SUPFAM" id="SSF103506">
    <property type="entry name" value="Mitochondrial carrier"/>
    <property type="match status" value="1"/>
</dbReference>
<feature type="signal peptide" evidence="10">
    <location>
        <begin position="1"/>
        <end position="16"/>
    </location>
</feature>
<evidence type="ECO:0000256" key="1">
    <source>
        <dbReference type="ARBA" id="ARBA00004141"/>
    </source>
</evidence>
<dbReference type="InterPro" id="IPR023395">
    <property type="entry name" value="MCP_dom_sf"/>
</dbReference>
<feature type="repeat" description="Solcar" evidence="8">
    <location>
        <begin position="29"/>
        <end position="105"/>
    </location>
</feature>
<keyword evidence="12" id="KW-1185">Reference proteome</keyword>
<keyword evidence="7 8" id="KW-0472">Membrane</keyword>
<evidence type="ECO:0008006" key="13">
    <source>
        <dbReference type="Google" id="ProtNLM"/>
    </source>
</evidence>
<evidence type="ECO:0000313" key="11">
    <source>
        <dbReference type="EMBL" id="KAL1520494.1"/>
    </source>
</evidence>
<dbReference type="InterPro" id="IPR018108">
    <property type="entry name" value="MCP_transmembrane"/>
</dbReference>
<dbReference type="GO" id="GO:0016020">
    <property type="term" value="C:membrane"/>
    <property type="evidence" value="ECO:0007669"/>
    <property type="project" value="UniProtKB-SubCell"/>
</dbReference>
<protein>
    <recommendedName>
        <fullName evidence="13">Mitochondrial carrier protein</fullName>
    </recommendedName>
</protein>
<evidence type="ECO:0000256" key="8">
    <source>
        <dbReference type="PROSITE-ProRule" id="PRU00282"/>
    </source>
</evidence>